<organism evidence="1 2">
    <name type="scientific">Ceratopteris richardii</name>
    <name type="common">Triangle waterfern</name>
    <dbReference type="NCBI Taxonomy" id="49495"/>
    <lineage>
        <taxon>Eukaryota</taxon>
        <taxon>Viridiplantae</taxon>
        <taxon>Streptophyta</taxon>
        <taxon>Embryophyta</taxon>
        <taxon>Tracheophyta</taxon>
        <taxon>Polypodiopsida</taxon>
        <taxon>Polypodiidae</taxon>
        <taxon>Polypodiales</taxon>
        <taxon>Pteridineae</taxon>
        <taxon>Pteridaceae</taxon>
        <taxon>Parkerioideae</taxon>
        <taxon>Ceratopteris</taxon>
    </lineage>
</organism>
<dbReference type="Proteomes" id="UP000825935">
    <property type="component" value="Chromosome 28"/>
</dbReference>
<protein>
    <submittedName>
        <fullName evidence="1">Uncharacterized protein</fullName>
    </submittedName>
</protein>
<gene>
    <name evidence="1" type="ORF">KP509_28G009900</name>
</gene>
<accession>A0A8T2RB18</accession>
<reference evidence="1" key="1">
    <citation type="submission" date="2021-08" db="EMBL/GenBank/DDBJ databases">
        <title>WGS assembly of Ceratopteris richardii.</title>
        <authorList>
            <person name="Marchant D.B."/>
            <person name="Chen G."/>
            <person name="Jenkins J."/>
            <person name="Shu S."/>
            <person name="Leebens-Mack J."/>
            <person name="Grimwood J."/>
            <person name="Schmutz J."/>
            <person name="Soltis P."/>
            <person name="Soltis D."/>
            <person name="Chen Z.-H."/>
        </authorList>
    </citation>
    <scope>NUCLEOTIDE SEQUENCE</scope>
    <source>
        <strain evidence="1">Whitten #5841</strain>
        <tissue evidence="1">Leaf</tissue>
    </source>
</reference>
<sequence>MVAMVTDGHKIISCIPGSPPHTLYLLEHSRADGTGSFEGFENTRMDYLVRGSSSSFNVLHEIHSLCSALKDRPGAHECLSWLDSKAEGSVLYVCFGTLFHLQKKEFEEVALGIEESNRSFL</sequence>
<evidence type="ECO:0000313" key="1">
    <source>
        <dbReference type="EMBL" id="KAH7293057.1"/>
    </source>
</evidence>
<dbReference type="SUPFAM" id="SSF53756">
    <property type="entry name" value="UDP-Glycosyltransferase/glycogen phosphorylase"/>
    <property type="match status" value="1"/>
</dbReference>
<evidence type="ECO:0000313" key="2">
    <source>
        <dbReference type="Proteomes" id="UP000825935"/>
    </source>
</evidence>
<keyword evidence="2" id="KW-1185">Reference proteome</keyword>
<dbReference type="Gene3D" id="3.40.50.2000">
    <property type="entry name" value="Glycogen Phosphorylase B"/>
    <property type="match status" value="2"/>
</dbReference>
<dbReference type="PANTHER" id="PTHR48045:SF34">
    <property type="entry name" value="ISOFLAVONE 7-O-GLUCOSYLTRANSFERASE 1-LIKE"/>
    <property type="match status" value="1"/>
</dbReference>
<proteinExistence type="predicted"/>
<dbReference type="PANTHER" id="PTHR48045">
    <property type="entry name" value="UDP-GLYCOSYLTRANSFERASE 72B1"/>
    <property type="match status" value="1"/>
</dbReference>
<comment type="caution">
    <text evidence="1">The sequence shown here is derived from an EMBL/GenBank/DDBJ whole genome shotgun (WGS) entry which is preliminary data.</text>
</comment>
<dbReference type="EMBL" id="CM035433">
    <property type="protein sequence ID" value="KAH7293057.1"/>
    <property type="molecule type" value="Genomic_DNA"/>
</dbReference>
<dbReference type="AlphaFoldDB" id="A0A8T2RB18"/>
<name>A0A8T2RB18_CERRI</name>
<dbReference type="OrthoDB" id="5835829at2759"/>